<keyword evidence="1" id="KW-0812">Transmembrane</keyword>
<dbReference type="EMBL" id="JAGQNY010000013">
    <property type="protein sequence ID" value="MCA9302363.1"/>
    <property type="molecule type" value="Genomic_DNA"/>
</dbReference>
<evidence type="ECO:0000313" key="3">
    <source>
        <dbReference type="Proteomes" id="UP000714817"/>
    </source>
</evidence>
<evidence type="ECO:0000313" key="2">
    <source>
        <dbReference type="EMBL" id="MCA9302363.1"/>
    </source>
</evidence>
<gene>
    <name evidence="2" type="ORF">KDA10_03345</name>
</gene>
<evidence type="ECO:0000256" key="1">
    <source>
        <dbReference type="SAM" id="Phobius"/>
    </source>
</evidence>
<reference evidence="2" key="2">
    <citation type="journal article" date="2021" name="Microbiome">
        <title>Successional dynamics and alternative stable states in a saline activated sludge microbial community over 9 years.</title>
        <authorList>
            <person name="Wang Y."/>
            <person name="Ye J."/>
            <person name="Ju F."/>
            <person name="Liu L."/>
            <person name="Boyd J.A."/>
            <person name="Deng Y."/>
            <person name="Parks D.H."/>
            <person name="Jiang X."/>
            <person name="Yin X."/>
            <person name="Woodcroft B.J."/>
            <person name="Tyson G.W."/>
            <person name="Hugenholtz P."/>
            <person name="Polz M.F."/>
            <person name="Zhang T."/>
        </authorList>
    </citation>
    <scope>NUCLEOTIDE SEQUENCE</scope>
    <source>
        <strain evidence="2">HKST-UBA80</strain>
    </source>
</reference>
<dbReference type="Proteomes" id="UP000714817">
    <property type="component" value="Unassembled WGS sequence"/>
</dbReference>
<reference evidence="2" key="1">
    <citation type="submission" date="2020-04" db="EMBL/GenBank/DDBJ databases">
        <authorList>
            <person name="Zhang T."/>
        </authorList>
    </citation>
    <scope>NUCLEOTIDE SEQUENCE</scope>
    <source>
        <strain evidence="2">HKST-UBA80</strain>
    </source>
</reference>
<feature type="transmembrane region" description="Helical" evidence="1">
    <location>
        <begin position="176"/>
        <end position="197"/>
    </location>
</feature>
<proteinExistence type="predicted"/>
<protein>
    <submittedName>
        <fullName evidence="2">Uncharacterized protein</fullName>
    </submittedName>
</protein>
<name>A0A955E2P2_UNCKA</name>
<dbReference type="AlphaFoldDB" id="A0A955E2P2"/>
<keyword evidence="1" id="KW-1133">Transmembrane helix</keyword>
<comment type="caution">
    <text evidence="2">The sequence shown here is derived from an EMBL/GenBank/DDBJ whole genome shotgun (WGS) entry which is preliminary data.</text>
</comment>
<sequence>MKKKIFIYLLRNKLAFSSENGEIKSLVFSEEAVKNEELVDAEKFKSEINKFLSDNNLHNLQGPLIVGEECSFSKTLTGDNLEKQIEEFINEVPFEKNKISYKVYNQNENIIIAINNNLCTQIQKELELYNIAITSVVPDMLLPKNKAPLLKILKKSSELKKLSIQRVPEKSKERNGLVLITALLFVLIGVALITMTINSRESESAPIENRELGGLVPTDPILADTIAKSDINIVLIQSDNEEIDYENEIRNLNEMGYSKIQTEVLRDANSEENPQSPSELIIYYSSEKLVASVDELKKFYSPMFENIRTIQDINMQEYSIVISPRGLLTSY</sequence>
<organism evidence="2 3">
    <name type="scientific">candidate division WWE3 bacterium</name>
    <dbReference type="NCBI Taxonomy" id="2053526"/>
    <lineage>
        <taxon>Bacteria</taxon>
        <taxon>Katanobacteria</taxon>
    </lineage>
</organism>
<keyword evidence="1" id="KW-0472">Membrane</keyword>
<accession>A0A955E2P2</accession>